<sequence>MQKRQIFREQVLPALGGKIPEEAFRTDRLALNRLNKEGITIVDGVILEARNVEKHPTDIRSMPELIKVYATSDERYVPPEGRYDQRKTVDTTYVIRMPIDNNENNKKQIVNNYQKPISYEIQQPKAHTFVNFYPIDPSVKPKIYKPIFSPLTLPASEILVGKPYYQSSWTVPYDWENSHTLLDNFYYKNNNDFNTHQIIGNYDEFLYNFHDRLSRHITSDDNHNIDKKNNLKNSYERLESTEPTKIPLTKFSCEGKTGTFADVETKCTVFHECSGWSKTSSLCPVGTAYSEITKRCDWSNTVSCNLLEQLQLDQFNVKHCAVMANKSFNKNICLITIIIVGFTIVIGQNHQNFRINIQDAAYVDYDEQNYQPIVAQKKPILISKKPNKNEQDFSKIPGIPGIDFPLYHQVPQTTFSCSKVPFVPGMYANVETGCQAYHTCHDGREGEQGASFLCSNGTLFNQKIFSCDWWYNVNCADAPRLYSLNGDLETNPFVPNDRKEAIRRQRLLNSQLKK</sequence>
<dbReference type="PROSITE" id="PS50940">
    <property type="entry name" value="CHIT_BIND_II"/>
    <property type="match status" value="2"/>
</dbReference>
<evidence type="ECO:0000313" key="2">
    <source>
        <dbReference type="EMBL" id="KAF7989553.1"/>
    </source>
</evidence>
<protein>
    <recommendedName>
        <fullName evidence="1">Chitin-binding type-2 domain-containing protein</fullName>
    </recommendedName>
</protein>
<reference evidence="2 3" key="1">
    <citation type="submission" date="2020-08" db="EMBL/GenBank/DDBJ databases">
        <title>Aphidius gifuensis genome sequencing and assembly.</title>
        <authorList>
            <person name="Du Z."/>
        </authorList>
    </citation>
    <scope>NUCLEOTIDE SEQUENCE [LARGE SCALE GENOMIC DNA]</scope>
    <source>
        <strain evidence="2">YNYX2018</strain>
        <tissue evidence="2">Adults</tissue>
    </source>
</reference>
<dbReference type="Proteomes" id="UP000639338">
    <property type="component" value="Unassembled WGS sequence"/>
</dbReference>
<dbReference type="Gene3D" id="2.170.140.10">
    <property type="entry name" value="Chitin binding domain"/>
    <property type="match status" value="2"/>
</dbReference>
<dbReference type="EMBL" id="JACMRX010000005">
    <property type="protein sequence ID" value="KAF7989553.1"/>
    <property type="molecule type" value="Genomic_DNA"/>
</dbReference>
<comment type="caution">
    <text evidence="2">The sequence shown here is derived from an EMBL/GenBank/DDBJ whole genome shotgun (WGS) entry which is preliminary data.</text>
</comment>
<feature type="domain" description="Chitin-binding type-2" evidence="1">
    <location>
        <begin position="250"/>
        <end position="306"/>
    </location>
</feature>
<feature type="domain" description="Chitin-binding type-2" evidence="1">
    <location>
        <begin position="414"/>
        <end position="477"/>
    </location>
</feature>
<dbReference type="InterPro" id="IPR036508">
    <property type="entry name" value="Chitin-bd_dom_sf"/>
</dbReference>
<name>A0A835CPW1_APHGI</name>
<evidence type="ECO:0000259" key="1">
    <source>
        <dbReference type="PROSITE" id="PS50940"/>
    </source>
</evidence>
<dbReference type="PANTHER" id="PTHR22933">
    <property type="entry name" value="FI18007P1-RELATED"/>
    <property type="match status" value="1"/>
</dbReference>
<dbReference type="InterPro" id="IPR002557">
    <property type="entry name" value="Chitin-bd_dom"/>
</dbReference>
<keyword evidence="3" id="KW-1185">Reference proteome</keyword>
<dbReference type="GO" id="GO:0005576">
    <property type="term" value="C:extracellular region"/>
    <property type="evidence" value="ECO:0007669"/>
    <property type="project" value="InterPro"/>
</dbReference>
<evidence type="ECO:0000313" key="3">
    <source>
        <dbReference type="Proteomes" id="UP000639338"/>
    </source>
</evidence>
<accession>A0A835CPW1</accession>
<dbReference type="GO" id="GO:0008061">
    <property type="term" value="F:chitin binding"/>
    <property type="evidence" value="ECO:0007669"/>
    <property type="project" value="InterPro"/>
</dbReference>
<dbReference type="Pfam" id="PF01607">
    <property type="entry name" value="CBM_14"/>
    <property type="match status" value="2"/>
</dbReference>
<dbReference type="InterPro" id="IPR052976">
    <property type="entry name" value="Scoloptoxin-like"/>
</dbReference>
<dbReference type="AlphaFoldDB" id="A0A835CPW1"/>
<dbReference type="OrthoDB" id="10059269at2759"/>
<dbReference type="SUPFAM" id="SSF57625">
    <property type="entry name" value="Invertebrate chitin-binding proteins"/>
    <property type="match status" value="2"/>
</dbReference>
<organism evidence="2 3">
    <name type="scientific">Aphidius gifuensis</name>
    <name type="common">Parasitoid wasp</name>
    <dbReference type="NCBI Taxonomy" id="684658"/>
    <lineage>
        <taxon>Eukaryota</taxon>
        <taxon>Metazoa</taxon>
        <taxon>Ecdysozoa</taxon>
        <taxon>Arthropoda</taxon>
        <taxon>Hexapoda</taxon>
        <taxon>Insecta</taxon>
        <taxon>Pterygota</taxon>
        <taxon>Neoptera</taxon>
        <taxon>Endopterygota</taxon>
        <taxon>Hymenoptera</taxon>
        <taxon>Apocrita</taxon>
        <taxon>Ichneumonoidea</taxon>
        <taxon>Braconidae</taxon>
        <taxon>Aphidiinae</taxon>
        <taxon>Aphidius</taxon>
    </lineage>
</organism>
<dbReference type="PANTHER" id="PTHR22933:SF42">
    <property type="entry name" value="FI18455P1-RELATED"/>
    <property type="match status" value="1"/>
</dbReference>
<dbReference type="SMART" id="SM00494">
    <property type="entry name" value="ChtBD2"/>
    <property type="match status" value="2"/>
</dbReference>
<gene>
    <name evidence="2" type="ORF">HCN44_008227</name>
</gene>
<proteinExistence type="predicted"/>